<dbReference type="EMBL" id="PDNW01000018">
    <property type="protein sequence ID" value="PLC48579.1"/>
    <property type="molecule type" value="Genomic_DNA"/>
</dbReference>
<evidence type="ECO:0000313" key="2">
    <source>
        <dbReference type="EMBL" id="PLC48579.1"/>
    </source>
</evidence>
<dbReference type="RefSeq" id="WP_102075214.1">
    <property type="nucleotide sequence ID" value="NZ_PDNW01000018.1"/>
</dbReference>
<name>A0A2N4U0N2_9BURK</name>
<gene>
    <name evidence="2" type="ORF">CR159_17285</name>
</gene>
<feature type="transmembrane region" description="Helical" evidence="1">
    <location>
        <begin position="32"/>
        <end position="51"/>
    </location>
</feature>
<dbReference type="AlphaFoldDB" id="A0A2N4U0N2"/>
<keyword evidence="1" id="KW-0472">Membrane</keyword>
<reference evidence="2 3" key="1">
    <citation type="submission" date="2017-10" db="EMBL/GenBank/DDBJ databases">
        <title>Two draft genome sequences of Pusillimonas sp. strains isolated from a nitrate- and radionuclide-contaminated groundwater in Russia.</title>
        <authorList>
            <person name="Grouzdev D.S."/>
            <person name="Tourova T.P."/>
            <person name="Goeva M.A."/>
            <person name="Babich T.L."/>
            <person name="Sokolova D.S."/>
            <person name="Abdullin R."/>
            <person name="Poltaraus A.B."/>
            <person name="Toshchakov S.V."/>
            <person name="Nazina T.N."/>
        </authorList>
    </citation>
    <scope>NUCLEOTIDE SEQUENCE [LARGE SCALE GENOMIC DNA]</scope>
    <source>
        <strain evidence="2 3">JR1/69-3-13</strain>
    </source>
</reference>
<keyword evidence="3" id="KW-1185">Reference proteome</keyword>
<evidence type="ECO:0008006" key="4">
    <source>
        <dbReference type="Google" id="ProtNLM"/>
    </source>
</evidence>
<protein>
    <recommendedName>
        <fullName evidence="4">DUF2933 domain-containing protein</fullName>
    </recommendedName>
</protein>
<dbReference type="OrthoDB" id="8971109at2"/>
<evidence type="ECO:0000256" key="1">
    <source>
        <dbReference type="SAM" id="Phobius"/>
    </source>
</evidence>
<keyword evidence="1" id="KW-1133">Transmembrane helix</keyword>
<dbReference type="Proteomes" id="UP000234190">
    <property type="component" value="Unassembled WGS sequence"/>
</dbReference>
<dbReference type="Pfam" id="PF11666">
    <property type="entry name" value="DUF2933"/>
    <property type="match status" value="1"/>
</dbReference>
<organism evidence="2 3">
    <name type="scientific">Pollutimonas subterranea</name>
    <dbReference type="NCBI Taxonomy" id="2045210"/>
    <lineage>
        <taxon>Bacteria</taxon>
        <taxon>Pseudomonadati</taxon>
        <taxon>Pseudomonadota</taxon>
        <taxon>Betaproteobacteria</taxon>
        <taxon>Burkholderiales</taxon>
        <taxon>Alcaligenaceae</taxon>
        <taxon>Pollutimonas</taxon>
    </lineage>
</organism>
<sequence>MKCDMKTMLKAGLGLVVLIAVAYATLPAAREWITAVSPFLFFLICPLMMVFMMKGMQSCHNDNGPEKGESAQMPMPERANTEVHPHLLEYKKAL</sequence>
<keyword evidence="1" id="KW-0812">Transmembrane</keyword>
<feature type="transmembrane region" description="Helical" evidence="1">
    <location>
        <begin position="7"/>
        <end position="26"/>
    </location>
</feature>
<proteinExistence type="predicted"/>
<accession>A0A2N4U0N2</accession>
<dbReference type="InterPro" id="IPR021682">
    <property type="entry name" value="DUF2933"/>
</dbReference>
<comment type="caution">
    <text evidence="2">The sequence shown here is derived from an EMBL/GenBank/DDBJ whole genome shotgun (WGS) entry which is preliminary data.</text>
</comment>
<evidence type="ECO:0000313" key="3">
    <source>
        <dbReference type="Proteomes" id="UP000234190"/>
    </source>
</evidence>